<dbReference type="Pfam" id="PF00877">
    <property type="entry name" value="NLPC_P60"/>
    <property type="match status" value="1"/>
</dbReference>
<keyword evidence="8" id="KW-1185">Reference proteome</keyword>
<dbReference type="InterPro" id="IPR038765">
    <property type="entry name" value="Papain-like_cys_pep_sf"/>
</dbReference>
<evidence type="ECO:0000259" key="6">
    <source>
        <dbReference type="PROSITE" id="PS51935"/>
    </source>
</evidence>
<reference evidence="7" key="2">
    <citation type="submission" date="2023-01" db="EMBL/GenBank/DDBJ databases">
        <authorList>
            <person name="Sun Q."/>
            <person name="Evtushenko L."/>
        </authorList>
    </citation>
    <scope>NUCLEOTIDE SEQUENCE</scope>
    <source>
        <strain evidence="7">VKM Ac-2007</strain>
    </source>
</reference>
<evidence type="ECO:0000256" key="2">
    <source>
        <dbReference type="ARBA" id="ARBA00022670"/>
    </source>
</evidence>
<evidence type="ECO:0000256" key="3">
    <source>
        <dbReference type="ARBA" id="ARBA00022801"/>
    </source>
</evidence>
<keyword evidence="3" id="KW-0378">Hydrolase</keyword>
<organism evidence="7 8">
    <name type="scientific">Streptosporangium carneum</name>
    <dbReference type="NCBI Taxonomy" id="47481"/>
    <lineage>
        <taxon>Bacteria</taxon>
        <taxon>Bacillati</taxon>
        <taxon>Actinomycetota</taxon>
        <taxon>Actinomycetes</taxon>
        <taxon>Streptosporangiales</taxon>
        <taxon>Streptosporangiaceae</taxon>
        <taxon>Streptosporangium</taxon>
    </lineage>
</organism>
<feature type="domain" description="NlpC/P60" evidence="6">
    <location>
        <begin position="213"/>
        <end position="333"/>
    </location>
</feature>
<comment type="caution">
    <text evidence="7">The sequence shown here is derived from an EMBL/GenBank/DDBJ whole genome shotgun (WGS) entry which is preliminary data.</text>
</comment>
<evidence type="ECO:0000256" key="5">
    <source>
        <dbReference type="SAM" id="Coils"/>
    </source>
</evidence>
<proteinExistence type="inferred from homology"/>
<dbReference type="GO" id="GO:0006508">
    <property type="term" value="P:proteolysis"/>
    <property type="evidence" value="ECO:0007669"/>
    <property type="project" value="UniProtKB-KW"/>
</dbReference>
<dbReference type="Gene3D" id="6.10.250.3150">
    <property type="match status" value="1"/>
</dbReference>
<evidence type="ECO:0000256" key="4">
    <source>
        <dbReference type="ARBA" id="ARBA00022807"/>
    </source>
</evidence>
<name>A0A9W6MDU5_9ACTN</name>
<reference evidence="7" key="1">
    <citation type="journal article" date="2014" name="Int. J. Syst. Evol. Microbiol.">
        <title>Complete genome sequence of Corynebacterium casei LMG S-19264T (=DSM 44701T), isolated from a smear-ripened cheese.</title>
        <authorList>
            <consortium name="US DOE Joint Genome Institute (JGI-PGF)"/>
            <person name="Walter F."/>
            <person name="Albersmeier A."/>
            <person name="Kalinowski J."/>
            <person name="Ruckert C."/>
        </authorList>
    </citation>
    <scope>NUCLEOTIDE SEQUENCE</scope>
    <source>
        <strain evidence="7">VKM Ac-2007</strain>
    </source>
</reference>
<accession>A0A9W6MDU5</accession>
<keyword evidence="2" id="KW-0645">Protease</keyword>
<keyword evidence="4" id="KW-0788">Thiol protease</keyword>
<keyword evidence="5" id="KW-0175">Coiled coil</keyword>
<sequence>MAVAGMLVKLGRIPGAVVLAIMALLLPLDSAVAEPRPTLSQAKAKLKKLNDLAGKVVDRYNLADERWKKAKKRYEDLNKAYGRQRETVDDLRRSLITVAVGTYQFGGLSGGAGLLSSDDPQALLSGMAALDQISAGHAQSLRAFDAANQTLKEQHEQAREALTEADKTRDTLAAEKAKTKRLIAEQTKLLRRLGAFRAGDPNSTGITYTGPASGNARAALQFAYAQIGKPYQWGGEGPGGYDCSGLTQAAWARAGITIPRTTWEQWSWGVSRRVPLDLNQLQPGDLLFSKGLGHMGMYAGGGKMVHAPRTGDVIKIVDLDDYWWGRLAGAVRP</sequence>
<evidence type="ECO:0000313" key="7">
    <source>
        <dbReference type="EMBL" id="GLK10452.1"/>
    </source>
</evidence>
<evidence type="ECO:0000313" key="8">
    <source>
        <dbReference type="Proteomes" id="UP001143474"/>
    </source>
</evidence>
<dbReference type="AlphaFoldDB" id="A0A9W6MDU5"/>
<dbReference type="PANTHER" id="PTHR47359:SF3">
    <property type="entry name" value="NLP_P60 DOMAIN-CONTAINING PROTEIN-RELATED"/>
    <property type="match status" value="1"/>
</dbReference>
<protein>
    <recommendedName>
        <fullName evidence="6">NlpC/P60 domain-containing protein</fullName>
    </recommendedName>
</protein>
<dbReference type="PROSITE" id="PS51935">
    <property type="entry name" value="NLPC_P60"/>
    <property type="match status" value="1"/>
</dbReference>
<comment type="similarity">
    <text evidence="1">Belongs to the peptidase C40 family.</text>
</comment>
<dbReference type="InterPro" id="IPR000064">
    <property type="entry name" value="NLP_P60_dom"/>
</dbReference>
<dbReference type="InterPro" id="IPR051794">
    <property type="entry name" value="PG_Endopeptidase_C40"/>
</dbReference>
<dbReference type="PANTHER" id="PTHR47359">
    <property type="entry name" value="PEPTIDOGLYCAN DL-ENDOPEPTIDASE CWLO"/>
    <property type="match status" value="1"/>
</dbReference>
<feature type="coiled-coil region" evidence="5">
    <location>
        <begin position="141"/>
        <end position="175"/>
    </location>
</feature>
<dbReference type="GO" id="GO:0008234">
    <property type="term" value="F:cysteine-type peptidase activity"/>
    <property type="evidence" value="ECO:0007669"/>
    <property type="project" value="UniProtKB-KW"/>
</dbReference>
<gene>
    <name evidence="7" type="ORF">GCM10017600_38580</name>
</gene>
<dbReference type="Proteomes" id="UP001143474">
    <property type="component" value="Unassembled WGS sequence"/>
</dbReference>
<evidence type="ECO:0000256" key="1">
    <source>
        <dbReference type="ARBA" id="ARBA00007074"/>
    </source>
</evidence>
<dbReference type="Gene3D" id="3.90.1720.10">
    <property type="entry name" value="endopeptidase domain like (from Nostoc punctiforme)"/>
    <property type="match status" value="1"/>
</dbReference>
<dbReference type="SUPFAM" id="SSF54001">
    <property type="entry name" value="Cysteine proteinases"/>
    <property type="match status" value="1"/>
</dbReference>
<dbReference type="EMBL" id="BSEV01000008">
    <property type="protein sequence ID" value="GLK10452.1"/>
    <property type="molecule type" value="Genomic_DNA"/>
</dbReference>